<reference evidence="1" key="1">
    <citation type="journal article" date="2022" name="Int. J. Mol. Sci.">
        <title>Draft Genome of Tanacetum Coccineum: Genomic Comparison of Closely Related Tanacetum-Family Plants.</title>
        <authorList>
            <person name="Yamashiro T."/>
            <person name="Shiraishi A."/>
            <person name="Nakayama K."/>
            <person name="Satake H."/>
        </authorList>
    </citation>
    <scope>NUCLEOTIDE SEQUENCE</scope>
</reference>
<gene>
    <name evidence="1" type="ORF">Tco_1091672</name>
</gene>
<reference evidence="1" key="2">
    <citation type="submission" date="2022-01" db="EMBL/GenBank/DDBJ databases">
        <authorList>
            <person name="Yamashiro T."/>
            <person name="Shiraishi A."/>
            <person name="Satake H."/>
            <person name="Nakayama K."/>
        </authorList>
    </citation>
    <scope>NUCLEOTIDE SEQUENCE</scope>
</reference>
<evidence type="ECO:0000313" key="1">
    <source>
        <dbReference type="EMBL" id="GJT96154.1"/>
    </source>
</evidence>
<accession>A0ABQ5I8X0</accession>
<evidence type="ECO:0000313" key="2">
    <source>
        <dbReference type="Proteomes" id="UP001151760"/>
    </source>
</evidence>
<sequence>MKNHMLIDHEYVNCPLRFDDRIRPTNLLPIHMTVIFGNVHQPEFVYHGSSPLKSVKLISAMKAQFADVFPDELLGLPPAREIEFGIELIPDVEPISKAPYCMAPVELRMSRNESFENRNEEWVSALILTLPSVFGSVFIHPVMHRRKSVWMLSNVYEVLVLLWASMRISPNSSNSRQIKKLTGTTVMFVGYCSEFEDEELNVLGLRASSVPNEFNVPFRFRKRSWRVLRLALPLQLSHVHDVIHCSSFEGKPLTSFARRNLDPFDQFT</sequence>
<comment type="caution">
    <text evidence="1">The sequence shown here is derived from an EMBL/GenBank/DDBJ whole genome shotgun (WGS) entry which is preliminary data.</text>
</comment>
<organism evidence="1 2">
    <name type="scientific">Tanacetum coccineum</name>
    <dbReference type="NCBI Taxonomy" id="301880"/>
    <lineage>
        <taxon>Eukaryota</taxon>
        <taxon>Viridiplantae</taxon>
        <taxon>Streptophyta</taxon>
        <taxon>Embryophyta</taxon>
        <taxon>Tracheophyta</taxon>
        <taxon>Spermatophyta</taxon>
        <taxon>Magnoliopsida</taxon>
        <taxon>eudicotyledons</taxon>
        <taxon>Gunneridae</taxon>
        <taxon>Pentapetalae</taxon>
        <taxon>asterids</taxon>
        <taxon>campanulids</taxon>
        <taxon>Asterales</taxon>
        <taxon>Asteraceae</taxon>
        <taxon>Asteroideae</taxon>
        <taxon>Anthemideae</taxon>
        <taxon>Anthemidinae</taxon>
        <taxon>Tanacetum</taxon>
    </lineage>
</organism>
<dbReference type="Proteomes" id="UP001151760">
    <property type="component" value="Unassembled WGS sequence"/>
</dbReference>
<proteinExistence type="predicted"/>
<keyword evidence="2" id="KW-1185">Reference proteome</keyword>
<name>A0ABQ5I8X0_9ASTR</name>
<protein>
    <submittedName>
        <fullName evidence="1">Uncharacterized protein</fullName>
    </submittedName>
</protein>
<dbReference type="EMBL" id="BQNB010020456">
    <property type="protein sequence ID" value="GJT96154.1"/>
    <property type="molecule type" value="Genomic_DNA"/>
</dbReference>